<gene>
    <name evidence="2" type="ORF">NDU88_000414</name>
</gene>
<proteinExistence type="predicted"/>
<keyword evidence="3" id="KW-1185">Reference proteome</keyword>
<dbReference type="Proteomes" id="UP001066276">
    <property type="component" value="Chromosome 1_1"/>
</dbReference>
<feature type="region of interest" description="Disordered" evidence="1">
    <location>
        <begin position="33"/>
        <end position="53"/>
    </location>
</feature>
<protein>
    <submittedName>
        <fullName evidence="2">Uncharacterized protein</fullName>
    </submittedName>
</protein>
<evidence type="ECO:0000313" key="2">
    <source>
        <dbReference type="EMBL" id="KAJ1212769.1"/>
    </source>
</evidence>
<evidence type="ECO:0000256" key="1">
    <source>
        <dbReference type="SAM" id="MobiDB-lite"/>
    </source>
</evidence>
<name>A0AAV7WLB6_PLEWA</name>
<evidence type="ECO:0000313" key="3">
    <source>
        <dbReference type="Proteomes" id="UP001066276"/>
    </source>
</evidence>
<dbReference type="EMBL" id="JANPWB010000001">
    <property type="protein sequence ID" value="KAJ1212769.1"/>
    <property type="molecule type" value="Genomic_DNA"/>
</dbReference>
<dbReference type="AlphaFoldDB" id="A0AAV7WLB6"/>
<reference evidence="2" key="1">
    <citation type="journal article" date="2022" name="bioRxiv">
        <title>Sequencing and chromosome-scale assembly of the giantPleurodeles waltlgenome.</title>
        <authorList>
            <person name="Brown T."/>
            <person name="Elewa A."/>
            <person name="Iarovenko S."/>
            <person name="Subramanian E."/>
            <person name="Araus A.J."/>
            <person name="Petzold A."/>
            <person name="Susuki M."/>
            <person name="Suzuki K.-i.T."/>
            <person name="Hayashi T."/>
            <person name="Toyoda A."/>
            <person name="Oliveira C."/>
            <person name="Osipova E."/>
            <person name="Leigh N.D."/>
            <person name="Simon A."/>
            <person name="Yun M.H."/>
        </authorList>
    </citation>
    <scope>NUCLEOTIDE SEQUENCE</scope>
    <source>
        <strain evidence="2">20211129_DDA</strain>
        <tissue evidence="2">Liver</tissue>
    </source>
</reference>
<comment type="caution">
    <text evidence="2">The sequence shown here is derived from an EMBL/GenBank/DDBJ whole genome shotgun (WGS) entry which is preliminary data.</text>
</comment>
<accession>A0AAV7WLB6</accession>
<sequence length="118" mass="12702">MSPHLRYCRGAGGLAVLGHRLLQSGVGSPFPEEGFLKMGRKGDTGPPLARQRSEDTTKLLGQNAAPLMAAPVTTTWLKLDRILGARPDTKHDLSTRVDSAAVELGLVCADQRKLAEWV</sequence>
<organism evidence="2 3">
    <name type="scientific">Pleurodeles waltl</name>
    <name type="common">Iberian ribbed newt</name>
    <dbReference type="NCBI Taxonomy" id="8319"/>
    <lineage>
        <taxon>Eukaryota</taxon>
        <taxon>Metazoa</taxon>
        <taxon>Chordata</taxon>
        <taxon>Craniata</taxon>
        <taxon>Vertebrata</taxon>
        <taxon>Euteleostomi</taxon>
        <taxon>Amphibia</taxon>
        <taxon>Batrachia</taxon>
        <taxon>Caudata</taxon>
        <taxon>Salamandroidea</taxon>
        <taxon>Salamandridae</taxon>
        <taxon>Pleurodelinae</taxon>
        <taxon>Pleurodeles</taxon>
    </lineage>
</organism>